<dbReference type="Proteomes" id="UP000266841">
    <property type="component" value="Unassembled WGS sequence"/>
</dbReference>
<dbReference type="EMBL" id="AGNL01010942">
    <property type="protein sequence ID" value="EJK68708.1"/>
    <property type="molecule type" value="Genomic_DNA"/>
</dbReference>
<dbReference type="OrthoDB" id="425248at2759"/>
<evidence type="ECO:0000313" key="1">
    <source>
        <dbReference type="EMBL" id="EJK68708.1"/>
    </source>
</evidence>
<proteinExistence type="predicted"/>
<dbReference type="AlphaFoldDB" id="K0SR56"/>
<feature type="non-terminal residue" evidence="1">
    <location>
        <position position="1"/>
    </location>
</feature>
<organism evidence="1 2">
    <name type="scientific">Thalassiosira oceanica</name>
    <name type="common">Marine diatom</name>
    <dbReference type="NCBI Taxonomy" id="159749"/>
    <lineage>
        <taxon>Eukaryota</taxon>
        <taxon>Sar</taxon>
        <taxon>Stramenopiles</taxon>
        <taxon>Ochrophyta</taxon>
        <taxon>Bacillariophyta</taxon>
        <taxon>Coscinodiscophyceae</taxon>
        <taxon>Thalassiosirophycidae</taxon>
        <taxon>Thalassiosirales</taxon>
        <taxon>Thalassiosiraceae</taxon>
        <taxon>Thalassiosira</taxon>
    </lineage>
</organism>
<accession>K0SR56</accession>
<evidence type="ECO:0000313" key="2">
    <source>
        <dbReference type="Proteomes" id="UP000266841"/>
    </source>
</evidence>
<name>K0SR56_THAOC</name>
<comment type="caution">
    <text evidence="1">The sequence shown here is derived from an EMBL/GenBank/DDBJ whole genome shotgun (WGS) entry which is preliminary data.</text>
</comment>
<gene>
    <name evidence="1" type="ORF">THAOC_10086</name>
</gene>
<sequence length="107" mass="11420">KNSPQVAGMGVDGRSIAMPTANIRLSYVGNPVQDKTQRLAFEAPPSSWEPWDGVLLAIGDLPIFSSLLGDGKSPYQGPAGIIGLDILSQRRLVLETSGGRQRKIYVG</sequence>
<protein>
    <submittedName>
        <fullName evidence="1">Uncharacterized protein</fullName>
    </submittedName>
</protein>
<reference evidence="1 2" key="1">
    <citation type="journal article" date="2012" name="Genome Biol.">
        <title>Genome and low-iron response of an oceanic diatom adapted to chronic iron limitation.</title>
        <authorList>
            <person name="Lommer M."/>
            <person name="Specht M."/>
            <person name="Roy A.S."/>
            <person name="Kraemer L."/>
            <person name="Andreson R."/>
            <person name="Gutowska M.A."/>
            <person name="Wolf J."/>
            <person name="Bergner S.V."/>
            <person name="Schilhabel M.B."/>
            <person name="Klostermeier U.C."/>
            <person name="Beiko R.G."/>
            <person name="Rosenstiel P."/>
            <person name="Hippler M."/>
            <person name="Laroche J."/>
        </authorList>
    </citation>
    <scope>NUCLEOTIDE SEQUENCE [LARGE SCALE GENOMIC DNA]</scope>
    <source>
        <strain evidence="1 2">CCMP1005</strain>
    </source>
</reference>
<keyword evidence="2" id="KW-1185">Reference proteome</keyword>